<organism evidence="1 2">
    <name type="scientific">Nitrosomonas supralitoralis</name>
    <dbReference type="NCBI Taxonomy" id="2116706"/>
    <lineage>
        <taxon>Bacteria</taxon>
        <taxon>Pseudomonadati</taxon>
        <taxon>Pseudomonadota</taxon>
        <taxon>Betaproteobacteria</taxon>
        <taxon>Nitrosomonadales</taxon>
        <taxon>Nitrosomonadaceae</taxon>
        <taxon>Nitrosomonas</taxon>
    </lineage>
</organism>
<dbReference type="SUPFAM" id="SSF110296">
    <property type="entry name" value="Oligoxyloglucan reducing end-specific cellobiohydrolase"/>
    <property type="match status" value="1"/>
</dbReference>
<sequence length="81" mass="8570">RKVFVNVRGKGLFRVSLNGAGAVASSLNTTLSLLTNENIQFSEFQISPTYATDSTIVGAAREGIYKSVDGGLTWSVAGFPD</sequence>
<proteinExistence type="predicted"/>
<evidence type="ECO:0000313" key="1">
    <source>
        <dbReference type="EMBL" id="PSJ15703.1"/>
    </source>
</evidence>
<name>A0A2P7NQH1_9PROT</name>
<reference evidence="1 2" key="1">
    <citation type="submission" date="2018-03" db="EMBL/GenBank/DDBJ databases">
        <title>Draft genome of Nitrosomonas supralitoralis APG5.</title>
        <authorList>
            <person name="Urakawa H."/>
            <person name="Lopez J.V."/>
        </authorList>
    </citation>
    <scope>NUCLEOTIDE SEQUENCE [LARGE SCALE GENOMIC DNA]</scope>
    <source>
        <strain evidence="1 2">APG5</strain>
    </source>
</reference>
<protein>
    <submittedName>
        <fullName evidence="1">Uncharacterized protein</fullName>
    </submittedName>
</protein>
<feature type="non-terminal residue" evidence="1">
    <location>
        <position position="81"/>
    </location>
</feature>
<accession>A0A2P7NQH1</accession>
<comment type="caution">
    <text evidence="1">The sequence shown here is derived from an EMBL/GenBank/DDBJ whole genome shotgun (WGS) entry which is preliminary data.</text>
</comment>
<dbReference type="AlphaFoldDB" id="A0A2P7NQH1"/>
<keyword evidence="2" id="KW-1185">Reference proteome</keyword>
<evidence type="ECO:0000313" key="2">
    <source>
        <dbReference type="Proteomes" id="UP000241912"/>
    </source>
</evidence>
<feature type="non-terminal residue" evidence="1">
    <location>
        <position position="1"/>
    </location>
</feature>
<dbReference type="Proteomes" id="UP000241912">
    <property type="component" value="Unassembled WGS sequence"/>
</dbReference>
<gene>
    <name evidence="1" type="ORF">C7H79_17545</name>
</gene>
<dbReference type="EMBL" id="PXXU01000237">
    <property type="protein sequence ID" value="PSJ15703.1"/>
    <property type="molecule type" value="Genomic_DNA"/>
</dbReference>